<evidence type="ECO:0000313" key="2">
    <source>
        <dbReference type="EMBL" id="CAH2233977.1"/>
    </source>
</evidence>
<accession>A0A8S4RD40</accession>
<feature type="region of interest" description="Disordered" evidence="1">
    <location>
        <begin position="1"/>
        <end position="61"/>
    </location>
</feature>
<reference evidence="2" key="1">
    <citation type="submission" date="2022-03" db="EMBL/GenBank/DDBJ databases">
        <authorList>
            <person name="Lindestad O."/>
        </authorList>
    </citation>
    <scope>NUCLEOTIDE SEQUENCE</scope>
</reference>
<dbReference type="EMBL" id="CAKXAJ010025016">
    <property type="protein sequence ID" value="CAH2233977.1"/>
    <property type="molecule type" value="Genomic_DNA"/>
</dbReference>
<dbReference type="Proteomes" id="UP000838756">
    <property type="component" value="Unassembled WGS sequence"/>
</dbReference>
<proteinExistence type="predicted"/>
<gene>
    <name evidence="2" type="primary">jg20056</name>
    <name evidence="2" type="ORF">PAEG_LOCUS11877</name>
</gene>
<name>A0A8S4RD40_9NEOP</name>
<dbReference type="OrthoDB" id="10358358at2759"/>
<sequence>MNSRYRVQVRGERRATESELHKKGYKTMAMNASEPEPCEPLAGDAARRRQHRPASTAQSPPFTYISAPYRSRFVIFKHIFL</sequence>
<protein>
    <submittedName>
        <fullName evidence="2">Jg20056 protein</fullName>
    </submittedName>
</protein>
<evidence type="ECO:0000256" key="1">
    <source>
        <dbReference type="SAM" id="MobiDB-lite"/>
    </source>
</evidence>
<dbReference type="AlphaFoldDB" id="A0A8S4RD40"/>
<comment type="caution">
    <text evidence="2">The sequence shown here is derived from an EMBL/GenBank/DDBJ whole genome shotgun (WGS) entry which is preliminary data.</text>
</comment>
<organism evidence="2 3">
    <name type="scientific">Pararge aegeria aegeria</name>
    <dbReference type="NCBI Taxonomy" id="348720"/>
    <lineage>
        <taxon>Eukaryota</taxon>
        <taxon>Metazoa</taxon>
        <taxon>Ecdysozoa</taxon>
        <taxon>Arthropoda</taxon>
        <taxon>Hexapoda</taxon>
        <taxon>Insecta</taxon>
        <taxon>Pterygota</taxon>
        <taxon>Neoptera</taxon>
        <taxon>Endopterygota</taxon>
        <taxon>Lepidoptera</taxon>
        <taxon>Glossata</taxon>
        <taxon>Ditrysia</taxon>
        <taxon>Papilionoidea</taxon>
        <taxon>Nymphalidae</taxon>
        <taxon>Satyrinae</taxon>
        <taxon>Satyrini</taxon>
        <taxon>Parargina</taxon>
        <taxon>Pararge</taxon>
    </lineage>
</organism>
<keyword evidence="3" id="KW-1185">Reference proteome</keyword>
<feature type="compositionally biased region" description="Basic and acidic residues" evidence="1">
    <location>
        <begin position="9"/>
        <end position="22"/>
    </location>
</feature>
<evidence type="ECO:0000313" key="3">
    <source>
        <dbReference type="Proteomes" id="UP000838756"/>
    </source>
</evidence>